<evidence type="ECO:0000313" key="3">
    <source>
        <dbReference type="Proteomes" id="UP000332933"/>
    </source>
</evidence>
<name>A0A485K8C4_9STRA</name>
<dbReference type="Proteomes" id="UP000332933">
    <property type="component" value="Unassembled WGS sequence"/>
</dbReference>
<dbReference type="AlphaFoldDB" id="A0A485K8C4"/>
<keyword evidence="3" id="KW-1185">Reference proteome</keyword>
<organism evidence="2 3">
    <name type="scientific">Aphanomyces stellatus</name>
    <dbReference type="NCBI Taxonomy" id="120398"/>
    <lineage>
        <taxon>Eukaryota</taxon>
        <taxon>Sar</taxon>
        <taxon>Stramenopiles</taxon>
        <taxon>Oomycota</taxon>
        <taxon>Saprolegniomycetes</taxon>
        <taxon>Saprolegniales</taxon>
        <taxon>Verrucalvaceae</taxon>
        <taxon>Aphanomyces</taxon>
    </lineage>
</organism>
<proteinExistence type="predicted"/>
<dbReference type="EMBL" id="VJMH01000252">
    <property type="protein sequence ID" value="KAF0717418.1"/>
    <property type="molecule type" value="Genomic_DNA"/>
</dbReference>
<evidence type="ECO:0000313" key="2">
    <source>
        <dbReference type="EMBL" id="VFT79503.1"/>
    </source>
</evidence>
<gene>
    <name evidence="2" type="primary">Aste57867_2300</name>
    <name evidence="1" type="ORF">As57867_002295</name>
    <name evidence="2" type="ORF">ASTE57867_2300</name>
</gene>
<evidence type="ECO:0000313" key="1">
    <source>
        <dbReference type="EMBL" id="KAF0717418.1"/>
    </source>
</evidence>
<protein>
    <submittedName>
        <fullName evidence="2">Aste57867_2300 protein</fullName>
    </submittedName>
</protein>
<sequence>MVIGARATLAAGAKNASHFNPPYVLWLAPLSLFAGFFAGPPAPPQVATLRTTPAAREPNPVAAAYSEMFRSAQAAIIL</sequence>
<accession>A0A485K8C4</accession>
<reference evidence="1" key="2">
    <citation type="submission" date="2019-06" db="EMBL/GenBank/DDBJ databases">
        <title>Genomics analysis of Aphanomyces spp. identifies a new class of oomycete effector associated with host adaptation.</title>
        <authorList>
            <person name="Gaulin E."/>
        </authorList>
    </citation>
    <scope>NUCLEOTIDE SEQUENCE</scope>
    <source>
        <strain evidence="1">CBS 578.67</strain>
    </source>
</reference>
<dbReference type="EMBL" id="CAADRA010000252">
    <property type="protein sequence ID" value="VFT79503.1"/>
    <property type="molecule type" value="Genomic_DNA"/>
</dbReference>
<reference evidence="2 3" key="1">
    <citation type="submission" date="2019-03" db="EMBL/GenBank/DDBJ databases">
        <authorList>
            <person name="Gaulin E."/>
            <person name="Dumas B."/>
        </authorList>
    </citation>
    <scope>NUCLEOTIDE SEQUENCE [LARGE SCALE GENOMIC DNA]</scope>
    <source>
        <strain evidence="2">CBS 568.67</strain>
    </source>
</reference>